<dbReference type="PROSITE" id="PS50076">
    <property type="entry name" value="DNAJ_2"/>
    <property type="match status" value="1"/>
</dbReference>
<dbReference type="Gene3D" id="1.10.287.110">
    <property type="entry name" value="DnaJ domain"/>
    <property type="match status" value="1"/>
</dbReference>
<evidence type="ECO:0000313" key="2">
    <source>
        <dbReference type="EMBL" id="CAE7179699.1"/>
    </source>
</evidence>
<feature type="compositionally biased region" description="Polar residues" evidence="1">
    <location>
        <begin position="605"/>
        <end position="616"/>
    </location>
</feature>
<evidence type="ECO:0000313" key="3">
    <source>
        <dbReference type="Proteomes" id="UP000472372"/>
    </source>
</evidence>
<feature type="compositionally biased region" description="Polar residues" evidence="1">
    <location>
        <begin position="550"/>
        <end position="566"/>
    </location>
</feature>
<reference evidence="2" key="1">
    <citation type="submission" date="2021-02" db="EMBL/GenBank/DDBJ databases">
        <authorList>
            <person name="Syme A R."/>
            <person name="Syme A R."/>
            <person name="Moolhuijzen P."/>
        </authorList>
    </citation>
    <scope>NUCLEOTIDE SEQUENCE</scope>
    <source>
        <strain evidence="2">W1-1</strain>
    </source>
</reference>
<feature type="compositionally biased region" description="Low complexity" evidence="1">
    <location>
        <begin position="80"/>
        <end position="92"/>
    </location>
</feature>
<dbReference type="InterPro" id="IPR018253">
    <property type="entry name" value="DnaJ_domain_CS"/>
</dbReference>
<name>A0A6S6W4I4_9PLEO</name>
<dbReference type="AlphaFoldDB" id="A0A6S6W4I4"/>
<protein>
    <submittedName>
        <fullName evidence="2">DNAJ domain containing protein</fullName>
    </submittedName>
</protein>
<dbReference type="SMART" id="SM00271">
    <property type="entry name" value="DnaJ"/>
    <property type="match status" value="1"/>
</dbReference>
<feature type="compositionally biased region" description="Low complexity" evidence="1">
    <location>
        <begin position="195"/>
        <end position="208"/>
    </location>
</feature>
<feature type="compositionally biased region" description="Polar residues" evidence="1">
    <location>
        <begin position="210"/>
        <end position="222"/>
    </location>
</feature>
<dbReference type="EMBL" id="HG992981">
    <property type="protein sequence ID" value="CAE7179699.1"/>
    <property type="molecule type" value="Genomic_DNA"/>
</dbReference>
<dbReference type="PRINTS" id="PR00625">
    <property type="entry name" value="JDOMAIN"/>
</dbReference>
<dbReference type="InterPro" id="IPR001623">
    <property type="entry name" value="DnaJ_domain"/>
</dbReference>
<feature type="compositionally biased region" description="Acidic residues" evidence="1">
    <location>
        <begin position="346"/>
        <end position="355"/>
    </location>
</feature>
<accession>A0A6S6W4I4</accession>
<feature type="compositionally biased region" description="Pro residues" evidence="1">
    <location>
        <begin position="115"/>
        <end position="131"/>
    </location>
</feature>
<dbReference type="PANTHER" id="PTHR44029:SF1">
    <property type="entry name" value="DNAJ HOMOLOG SUBFAMILY C MEMBER 21"/>
    <property type="match status" value="1"/>
</dbReference>
<dbReference type="Pfam" id="PF00226">
    <property type="entry name" value="DnaJ"/>
    <property type="match status" value="1"/>
</dbReference>
<proteinExistence type="predicted"/>
<dbReference type="PANTHER" id="PTHR44029">
    <property type="entry name" value="DNAJ HOMOLOG SUBFAMILY C MEMBER 21"/>
    <property type="match status" value="1"/>
</dbReference>
<feature type="compositionally biased region" description="Basic and acidic residues" evidence="1">
    <location>
        <begin position="528"/>
        <end position="542"/>
    </location>
</feature>
<feature type="compositionally biased region" description="Polar residues" evidence="1">
    <location>
        <begin position="390"/>
        <end position="402"/>
    </location>
</feature>
<feature type="region of interest" description="Disordered" evidence="1">
    <location>
        <begin position="177"/>
        <end position="623"/>
    </location>
</feature>
<dbReference type="PROSITE" id="PS00636">
    <property type="entry name" value="DNAJ_1"/>
    <property type="match status" value="1"/>
</dbReference>
<feature type="compositionally biased region" description="Pro residues" evidence="1">
    <location>
        <begin position="480"/>
        <end position="504"/>
    </location>
</feature>
<dbReference type="InterPro" id="IPR051964">
    <property type="entry name" value="Chaperone_stress_response"/>
</dbReference>
<dbReference type="InterPro" id="IPR036869">
    <property type="entry name" value="J_dom_sf"/>
</dbReference>
<feature type="compositionally biased region" description="Polar residues" evidence="1">
    <location>
        <begin position="441"/>
        <end position="477"/>
    </location>
</feature>
<dbReference type="SUPFAM" id="SSF46565">
    <property type="entry name" value="Chaperone J-domain"/>
    <property type="match status" value="1"/>
</dbReference>
<evidence type="ECO:0000256" key="1">
    <source>
        <dbReference type="SAM" id="MobiDB-lite"/>
    </source>
</evidence>
<dbReference type="GO" id="GO:0005737">
    <property type="term" value="C:cytoplasm"/>
    <property type="evidence" value="ECO:0007669"/>
    <property type="project" value="TreeGrafter"/>
</dbReference>
<dbReference type="Proteomes" id="UP000472372">
    <property type="component" value="Chromosome 5"/>
</dbReference>
<feature type="compositionally biased region" description="Polar residues" evidence="1">
    <location>
        <begin position="296"/>
        <end position="305"/>
    </location>
</feature>
<feature type="compositionally biased region" description="Pro residues" evidence="1">
    <location>
        <begin position="363"/>
        <end position="376"/>
    </location>
</feature>
<organism evidence="2 3">
    <name type="scientific">Pyrenophora teres f. teres</name>
    <dbReference type="NCBI Taxonomy" id="97479"/>
    <lineage>
        <taxon>Eukaryota</taxon>
        <taxon>Fungi</taxon>
        <taxon>Dikarya</taxon>
        <taxon>Ascomycota</taxon>
        <taxon>Pezizomycotina</taxon>
        <taxon>Dothideomycetes</taxon>
        <taxon>Pleosporomycetidae</taxon>
        <taxon>Pleosporales</taxon>
        <taxon>Pleosporineae</taxon>
        <taxon>Pleosporaceae</taxon>
        <taxon>Pyrenophora</taxon>
    </lineage>
</organism>
<feature type="region of interest" description="Disordered" evidence="1">
    <location>
        <begin position="74"/>
        <end position="165"/>
    </location>
</feature>
<sequence>MVKADPTRNYYADLKVSANASENEIRKAFRTLALQFHPDRNPGRETEFVVRFQEIQAAHEVLCDPVQRAKYDAERRKYRNANIPTNTPNTPRTRPPPPSRNAYTTTTPSGSYYRGPPPKPQPQSQRPPPPQHNNTYNTGADRFTSKNYRAPPTAQRQDTRAKDAEARANVFTAWQKMKQPRGEEPRQHNPNAYSNPQNNTQGNPNGTPFGRSQSTRAPSSKQGFDPSTPGVDEGQARSAYRNYARPAPTPPESTTPPHAKESQTDDAPYSEANRVRTPYFSHVAGERTSMFEGVGRSSSVRNSPTHAHRGGSSYDAGAYSDSGRRTQAKKASGSTSVPFAHGYPDSSDDSEDSDSELFTKSRNPPPQAAKPPPPTWTPRGFATPEHKRQTSGANGNTANSFKSRSEESINMKFSPSDWHGKFEGSSSYFAPNIQKGASAKGRTSPTRGRASQRNATDRSAFTSQPTGQQPPVWSFEQTHPIPPPPPGPPPGLNFAPPPGPPPMAPHATTFSPQDWQGTFKDANWVYNDAKETSPRRPAEATKRPKASRKASVQKNGTSKNQDQPNASRPKYQAFAEEAASGDADAMDIDPEPPAKPEPIKRGSRTAPSSPRRTPTAGSGGLNGLGADLLPPLFEPQANGLGGLSNIRDALPFASEASRSHPIKANAAKSLKYPDVPHAPPPPTKLDLSSADDYFMRMGSYVKSYRKYCDVLTGHFAARSAEMEDLDEHFIHNRGETTRKVGFASYLAKMEEDESVMETWKLAQERHITALHQTADSIRGNGRSGPQDAVRNAEHLTVNESHVTTPRWSCSLNLGPRDEGASCAPASSPRAIGRDIEILTGRHVPISQSLSRRKKHHVLG</sequence>
<dbReference type="CDD" id="cd06257">
    <property type="entry name" value="DnaJ"/>
    <property type="match status" value="1"/>
</dbReference>
<gene>
    <name evidence="2" type="ORF">PTTW11_06619</name>
</gene>